<evidence type="ECO:0000313" key="20">
    <source>
        <dbReference type="EMBL" id="EMD82832.1"/>
    </source>
</evidence>
<dbReference type="HAMAP" id="MF_00719">
    <property type="entry name" value="CobS"/>
    <property type="match status" value="1"/>
</dbReference>
<comment type="caution">
    <text evidence="20">The sequence shown here is derived from an EMBL/GenBank/DDBJ whole genome shotgun (WGS) entry which is preliminary data.</text>
</comment>
<reference evidence="20 21" key="1">
    <citation type="journal article" date="2013" name="Genome Announc.">
        <title>Draft Genome Sequence of Strain JLT2015T, Belonging to the Family Sphingomonadaceae of the Alphaproteobacteria.</title>
        <authorList>
            <person name="Tang K."/>
            <person name="Liu K."/>
            <person name="Li S."/>
            <person name="Jiao N."/>
        </authorList>
    </citation>
    <scope>NUCLEOTIDE SEQUENCE [LARGE SCALE GENOMIC DNA]</scope>
    <source>
        <strain evidence="20 21">JLT2015</strain>
    </source>
</reference>
<keyword evidence="10 19" id="KW-0812">Transmembrane</keyword>
<evidence type="ECO:0000256" key="4">
    <source>
        <dbReference type="ARBA" id="ARBA00010561"/>
    </source>
</evidence>
<evidence type="ECO:0000256" key="9">
    <source>
        <dbReference type="ARBA" id="ARBA00022679"/>
    </source>
</evidence>
<evidence type="ECO:0000256" key="2">
    <source>
        <dbReference type="ARBA" id="ARBA00004651"/>
    </source>
</evidence>
<feature type="transmembrane region" description="Helical" evidence="19">
    <location>
        <begin position="113"/>
        <end position="131"/>
    </location>
</feature>
<evidence type="ECO:0000256" key="1">
    <source>
        <dbReference type="ARBA" id="ARBA00001946"/>
    </source>
</evidence>
<evidence type="ECO:0000256" key="3">
    <source>
        <dbReference type="ARBA" id="ARBA00004663"/>
    </source>
</evidence>
<dbReference type="NCBIfam" id="TIGR00317">
    <property type="entry name" value="cobS"/>
    <property type="match status" value="1"/>
</dbReference>
<dbReference type="UniPathway" id="UPA00148">
    <property type="reaction ID" value="UER00238"/>
</dbReference>
<dbReference type="GO" id="GO:0008818">
    <property type="term" value="F:cobalamin 5'-phosphate synthase activity"/>
    <property type="evidence" value="ECO:0007669"/>
    <property type="project" value="UniProtKB-UniRule"/>
</dbReference>
<evidence type="ECO:0000256" key="13">
    <source>
        <dbReference type="ARBA" id="ARBA00023136"/>
    </source>
</evidence>
<evidence type="ECO:0000256" key="6">
    <source>
        <dbReference type="ARBA" id="ARBA00015850"/>
    </source>
</evidence>
<comment type="pathway">
    <text evidence="3 19">Cofactor biosynthesis; adenosylcobalamin biosynthesis; adenosylcobalamin from cob(II)yrinate a,c-diamide: step 7/7.</text>
</comment>
<evidence type="ECO:0000256" key="17">
    <source>
        <dbReference type="ARBA" id="ARBA00048623"/>
    </source>
</evidence>
<evidence type="ECO:0000256" key="19">
    <source>
        <dbReference type="HAMAP-Rule" id="MF_00719"/>
    </source>
</evidence>
<evidence type="ECO:0000256" key="5">
    <source>
        <dbReference type="ARBA" id="ARBA00013200"/>
    </source>
</evidence>
<accession>M2U485</accession>
<evidence type="ECO:0000256" key="11">
    <source>
        <dbReference type="ARBA" id="ARBA00022842"/>
    </source>
</evidence>
<dbReference type="AlphaFoldDB" id="M2U485"/>
<evidence type="ECO:0000256" key="18">
    <source>
        <dbReference type="ARBA" id="ARBA00049504"/>
    </source>
</evidence>
<protein>
    <recommendedName>
        <fullName evidence="6 19">Adenosylcobinamide-GDP ribazoletransferase</fullName>
        <ecNumber evidence="5 19">2.7.8.26</ecNumber>
    </recommendedName>
    <alternativeName>
        <fullName evidence="16 19">Cobalamin synthase</fullName>
    </alternativeName>
    <alternativeName>
        <fullName evidence="15 19">Cobalamin-5'-phosphate synthase</fullName>
    </alternativeName>
</protein>
<evidence type="ECO:0000313" key="21">
    <source>
        <dbReference type="Proteomes" id="UP000011717"/>
    </source>
</evidence>
<organism evidence="20 21">
    <name type="scientific">Pacificimonas flava</name>
    <dbReference type="NCBI Taxonomy" id="1234595"/>
    <lineage>
        <taxon>Bacteria</taxon>
        <taxon>Pseudomonadati</taxon>
        <taxon>Pseudomonadota</taxon>
        <taxon>Alphaproteobacteria</taxon>
        <taxon>Sphingomonadales</taxon>
        <taxon>Sphingosinicellaceae</taxon>
        <taxon>Pacificimonas</taxon>
    </lineage>
</organism>
<dbReference type="Pfam" id="PF02654">
    <property type="entry name" value="CobS"/>
    <property type="match status" value="1"/>
</dbReference>
<dbReference type="GO" id="GO:0005886">
    <property type="term" value="C:plasma membrane"/>
    <property type="evidence" value="ECO:0007669"/>
    <property type="project" value="UniProtKB-SubCell"/>
</dbReference>
<dbReference type="EC" id="2.7.8.26" evidence="5 19"/>
<evidence type="ECO:0000256" key="15">
    <source>
        <dbReference type="ARBA" id="ARBA00032605"/>
    </source>
</evidence>
<keyword evidence="8 19" id="KW-0169">Cobalamin biosynthesis</keyword>
<comment type="function">
    <text evidence="14 19">Joins adenosylcobinamide-GDP and alpha-ribazole to generate adenosylcobalamin (Ado-cobalamin). Also synthesizes adenosylcobalamin 5'-phosphate from adenosylcobinamide-GDP and alpha-ribazole 5'-phosphate.</text>
</comment>
<dbReference type="PANTHER" id="PTHR34148:SF1">
    <property type="entry name" value="ADENOSYLCOBINAMIDE-GDP RIBAZOLETRANSFERASE"/>
    <property type="match status" value="1"/>
</dbReference>
<comment type="cofactor">
    <cofactor evidence="1 19">
        <name>Mg(2+)</name>
        <dbReference type="ChEBI" id="CHEBI:18420"/>
    </cofactor>
</comment>
<evidence type="ECO:0000256" key="10">
    <source>
        <dbReference type="ARBA" id="ARBA00022692"/>
    </source>
</evidence>
<feature type="transmembrane region" description="Helical" evidence="19">
    <location>
        <begin position="137"/>
        <end position="159"/>
    </location>
</feature>
<sequence>MSADLLKRELARFLAAVMFLTRVPVPLLAHDSDMATASARYYPLVGILIGAVAAAGFAGGLAIGGGVVGALLATAATLLLTGAFHEDGLADLFDGMGASSPARALEIMRDSRLGTFGAAALFIVLALKVAALAQLPAALALAALIAVHGLSRLSALIVIATSRYVRSDGTAKPVADSMNMSGLATAALIGIVILTGFALHTSLPLVGALMLGLTAGHILARAAFERRLGGYTGDCLGAVQQISEVGAYLALLAWL</sequence>
<dbReference type="PATRIC" id="fig|1234595.3.peg.1875"/>
<dbReference type="Proteomes" id="UP000011717">
    <property type="component" value="Unassembled WGS sequence"/>
</dbReference>
<keyword evidence="21" id="KW-1185">Reference proteome</keyword>
<evidence type="ECO:0000256" key="7">
    <source>
        <dbReference type="ARBA" id="ARBA00022475"/>
    </source>
</evidence>
<dbReference type="EMBL" id="AMRV01000005">
    <property type="protein sequence ID" value="EMD82832.1"/>
    <property type="molecule type" value="Genomic_DNA"/>
</dbReference>
<dbReference type="RefSeq" id="WP_008602184.1">
    <property type="nucleotide sequence ID" value="NZ_AMRV01000005.1"/>
</dbReference>
<dbReference type="GO" id="GO:0051073">
    <property type="term" value="F:adenosylcobinamide-GDP ribazoletransferase activity"/>
    <property type="evidence" value="ECO:0007669"/>
    <property type="project" value="UniProtKB-UniRule"/>
</dbReference>
<gene>
    <name evidence="19" type="primary">cobS</name>
    <name evidence="20" type="ORF">C725_1872</name>
</gene>
<dbReference type="InterPro" id="IPR003805">
    <property type="entry name" value="CobS"/>
</dbReference>
<name>M2U485_9SPHN</name>
<dbReference type="PANTHER" id="PTHR34148">
    <property type="entry name" value="ADENOSYLCOBINAMIDE-GDP RIBAZOLETRANSFERASE"/>
    <property type="match status" value="1"/>
</dbReference>
<keyword evidence="9 19" id="KW-0808">Transferase</keyword>
<comment type="similarity">
    <text evidence="4 19">Belongs to the CobS family.</text>
</comment>
<keyword evidence="11 19" id="KW-0460">Magnesium</keyword>
<dbReference type="OrthoDB" id="9794626at2"/>
<keyword evidence="13 19" id="KW-0472">Membrane</keyword>
<evidence type="ECO:0000256" key="16">
    <source>
        <dbReference type="ARBA" id="ARBA00032853"/>
    </source>
</evidence>
<proteinExistence type="inferred from homology"/>
<comment type="catalytic activity">
    <reaction evidence="18 19">
        <text>alpha-ribazole 5'-phosphate + adenosylcob(III)inamide-GDP = adenosylcob(III)alamin 5'-phosphate + GMP + H(+)</text>
        <dbReference type="Rhea" id="RHEA:23560"/>
        <dbReference type="ChEBI" id="CHEBI:15378"/>
        <dbReference type="ChEBI" id="CHEBI:57918"/>
        <dbReference type="ChEBI" id="CHEBI:58115"/>
        <dbReference type="ChEBI" id="CHEBI:60487"/>
        <dbReference type="ChEBI" id="CHEBI:60493"/>
        <dbReference type="EC" id="2.7.8.26"/>
    </reaction>
</comment>
<dbReference type="GO" id="GO:0009236">
    <property type="term" value="P:cobalamin biosynthetic process"/>
    <property type="evidence" value="ECO:0007669"/>
    <property type="project" value="UniProtKB-UniRule"/>
</dbReference>
<keyword evidence="7 19" id="KW-1003">Cell membrane</keyword>
<evidence type="ECO:0000256" key="8">
    <source>
        <dbReference type="ARBA" id="ARBA00022573"/>
    </source>
</evidence>
<feature type="transmembrane region" description="Helical" evidence="19">
    <location>
        <begin position="180"/>
        <end position="199"/>
    </location>
</feature>
<comment type="subcellular location">
    <subcellularLocation>
        <location evidence="2 19">Cell membrane</location>
        <topology evidence="2 19">Multi-pass membrane protein</topology>
    </subcellularLocation>
</comment>
<evidence type="ECO:0000256" key="12">
    <source>
        <dbReference type="ARBA" id="ARBA00022989"/>
    </source>
</evidence>
<evidence type="ECO:0000256" key="14">
    <source>
        <dbReference type="ARBA" id="ARBA00025228"/>
    </source>
</evidence>
<keyword evidence="12 19" id="KW-1133">Transmembrane helix</keyword>
<feature type="transmembrane region" description="Helical" evidence="19">
    <location>
        <begin position="45"/>
        <end position="72"/>
    </location>
</feature>
<comment type="catalytic activity">
    <reaction evidence="17 19">
        <text>alpha-ribazole + adenosylcob(III)inamide-GDP = adenosylcob(III)alamin + GMP + H(+)</text>
        <dbReference type="Rhea" id="RHEA:16049"/>
        <dbReference type="ChEBI" id="CHEBI:10329"/>
        <dbReference type="ChEBI" id="CHEBI:15378"/>
        <dbReference type="ChEBI" id="CHEBI:18408"/>
        <dbReference type="ChEBI" id="CHEBI:58115"/>
        <dbReference type="ChEBI" id="CHEBI:60487"/>
        <dbReference type="EC" id="2.7.8.26"/>
    </reaction>
</comment>